<dbReference type="EMBL" id="JABEZX010000013">
    <property type="protein sequence ID" value="MBA0573659.1"/>
    <property type="molecule type" value="Genomic_DNA"/>
</dbReference>
<name>A0A7J8N9P0_9ROSI</name>
<evidence type="ECO:0000313" key="1">
    <source>
        <dbReference type="EMBL" id="MBA0573659.1"/>
    </source>
</evidence>
<reference evidence="1 2" key="1">
    <citation type="journal article" date="2019" name="Genome Biol. Evol.">
        <title>Insights into the evolution of the New World diploid cottons (Gossypium, subgenus Houzingenia) based on genome sequencing.</title>
        <authorList>
            <person name="Grover C.E."/>
            <person name="Arick M.A. 2nd"/>
            <person name="Thrash A."/>
            <person name="Conover J.L."/>
            <person name="Sanders W.S."/>
            <person name="Peterson D.G."/>
            <person name="Frelichowski J.E."/>
            <person name="Scheffler J.A."/>
            <person name="Scheffler B.E."/>
            <person name="Wendel J.F."/>
        </authorList>
    </citation>
    <scope>NUCLEOTIDE SEQUENCE [LARGE SCALE GENOMIC DNA]</scope>
    <source>
        <strain evidence="1">157</strain>
        <tissue evidence="1">Leaf</tissue>
    </source>
</reference>
<dbReference type="AlphaFoldDB" id="A0A7J8N9P0"/>
<keyword evidence="2" id="KW-1185">Reference proteome</keyword>
<accession>A0A7J8N9P0</accession>
<proteinExistence type="predicted"/>
<sequence>MDADSWSTRLSSVSKRYQFTLQSRSDMFMGV</sequence>
<organism evidence="1 2">
    <name type="scientific">Gossypium lobatum</name>
    <dbReference type="NCBI Taxonomy" id="34289"/>
    <lineage>
        <taxon>Eukaryota</taxon>
        <taxon>Viridiplantae</taxon>
        <taxon>Streptophyta</taxon>
        <taxon>Embryophyta</taxon>
        <taxon>Tracheophyta</taxon>
        <taxon>Spermatophyta</taxon>
        <taxon>Magnoliopsida</taxon>
        <taxon>eudicotyledons</taxon>
        <taxon>Gunneridae</taxon>
        <taxon>Pentapetalae</taxon>
        <taxon>rosids</taxon>
        <taxon>malvids</taxon>
        <taxon>Malvales</taxon>
        <taxon>Malvaceae</taxon>
        <taxon>Malvoideae</taxon>
        <taxon>Gossypium</taxon>
    </lineage>
</organism>
<evidence type="ECO:0000313" key="2">
    <source>
        <dbReference type="Proteomes" id="UP000593572"/>
    </source>
</evidence>
<dbReference type="Proteomes" id="UP000593572">
    <property type="component" value="Unassembled WGS sequence"/>
</dbReference>
<comment type="caution">
    <text evidence="1">The sequence shown here is derived from an EMBL/GenBank/DDBJ whole genome shotgun (WGS) entry which is preliminary data.</text>
</comment>
<gene>
    <name evidence="1" type="ORF">Golob_000923</name>
</gene>
<protein>
    <submittedName>
        <fullName evidence="1">Uncharacterized protein</fullName>
    </submittedName>
</protein>